<reference evidence="8 9" key="1">
    <citation type="submission" date="2020-05" db="EMBL/GenBank/DDBJ databases">
        <title>Genome sequence of Kribbella sandramycini ATCC 39419.</title>
        <authorList>
            <person name="Maclea K.S."/>
            <person name="Fair J.L."/>
        </authorList>
    </citation>
    <scope>NUCLEOTIDE SEQUENCE [LARGE SCALE GENOMIC DNA]</scope>
    <source>
        <strain evidence="8 9">ATCC 39419</strain>
    </source>
</reference>
<feature type="region of interest" description="Disordered" evidence="5">
    <location>
        <begin position="155"/>
        <end position="301"/>
    </location>
</feature>
<evidence type="ECO:0000313" key="8">
    <source>
        <dbReference type="EMBL" id="NOL45665.1"/>
    </source>
</evidence>
<dbReference type="InterPro" id="IPR036390">
    <property type="entry name" value="WH_DNA-bd_sf"/>
</dbReference>
<organism evidence="8 9">
    <name type="scientific">Kribbella sandramycini</name>
    <dbReference type="NCBI Taxonomy" id="60450"/>
    <lineage>
        <taxon>Bacteria</taxon>
        <taxon>Bacillati</taxon>
        <taxon>Actinomycetota</taxon>
        <taxon>Actinomycetes</taxon>
        <taxon>Propionibacteriales</taxon>
        <taxon>Kribbellaceae</taxon>
        <taxon>Kribbella</taxon>
    </lineage>
</organism>
<dbReference type="InterPro" id="IPR036388">
    <property type="entry name" value="WH-like_DNA-bd_sf"/>
</dbReference>
<keyword evidence="9" id="KW-1185">Reference proteome</keyword>
<reference evidence="7 10" key="2">
    <citation type="submission" date="2020-08" db="EMBL/GenBank/DDBJ databases">
        <title>Sequencing the genomes of 1000 actinobacteria strains.</title>
        <authorList>
            <person name="Klenk H.-P."/>
        </authorList>
    </citation>
    <scope>NUCLEOTIDE SEQUENCE [LARGE SCALE GENOMIC DNA]</scope>
    <source>
        <strain evidence="7 10">DSM 15626</strain>
    </source>
</reference>
<keyword evidence="3 7" id="KW-0238">DNA-binding</keyword>
<dbReference type="AlphaFoldDB" id="A0A7Y4P4Z9"/>
<dbReference type="PANTHER" id="PTHR30346:SF29">
    <property type="entry name" value="LYSR SUBSTRATE-BINDING"/>
    <property type="match status" value="1"/>
</dbReference>
<dbReference type="PROSITE" id="PS50931">
    <property type="entry name" value="HTH_LYSR"/>
    <property type="match status" value="1"/>
</dbReference>
<sequence length="433" mass="45464">MLDVRKLRLLRELAHRGTIAAVAEALSYTPSAVSQQLTALERETGVPLLERTGRRVTLTPAAHGLVARTESILALLNAAAADLENASRALSGVLRIGAFPTAVRPLITPALVALSTQHPALSLTVCELDPAAVPDALRTETVDLALLQHYDHLPRPHHPSLQTDPLHTDPVHLATPAPPPTSPDTRHPMPSPTPPTTPPRTSTPPHHLGPNSTPPTAHPHGTCPPSYSGADHATTTEAPAGPRQPHHPMPNSTPPNTHRLGPNSTPPHPHHLGPNSTPPTAEPHPHLGTCPPSYSGADHATTTEAPAGLEQAHADTGVPALADLADWPWIAGTPGTLCHELTIRACEAAGFTPSIRHHADDFGAVLALVAAGQGAAFIPDLALTTPPPGVLLTPLPINRHTYLAYRRGTRNHPAITAARQALHTAARQAHPTP</sequence>
<accession>A0A7Y4P4Z9</accession>
<proteinExistence type="inferred from homology"/>
<evidence type="ECO:0000256" key="5">
    <source>
        <dbReference type="SAM" id="MobiDB-lite"/>
    </source>
</evidence>
<dbReference type="Pfam" id="PF03466">
    <property type="entry name" value="LysR_substrate"/>
    <property type="match status" value="2"/>
</dbReference>
<dbReference type="GO" id="GO:0003677">
    <property type="term" value="F:DNA binding"/>
    <property type="evidence" value="ECO:0007669"/>
    <property type="project" value="UniProtKB-KW"/>
</dbReference>
<name>A0A7Y4P4Z9_9ACTN</name>
<evidence type="ECO:0000313" key="9">
    <source>
        <dbReference type="Proteomes" id="UP000534306"/>
    </source>
</evidence>
<dbReference type="GO" id="GO:0032993">
    <property type="term" value="C:protein-DNA complex"/>
    <property type="evidence" value="ECO:0007669"/>
    <property type="project" value="TreeGrafter"/>
</dbReference>
<dbReference type="Gene3D" id="3.40.190.10">
    <property type="entry name" value="Periplasmic binding protein-like II"/>
    <property type="match status" value="3"/>
</dbReference>
<dbReference type="RefSeq" id="WP_171678964.1">
    <property type="nucleotide sequence ID" value="NZ_JABJRC010000015.1"/>
</dbReference>
<comment type="similarity">
    <text evidence="1">Belongs to the LysR transcriptional regulatory family.</text>
</comment>
<dbReference type="EMBL" id="JACHKF010000001">
    <property type="protein sequence ID" value="MBB6570210.1"/>
    <property type="molecule type" value="Genomic_DNA"/>
</dbReference>
<dbReference type="GO" id="GO:0003700">
    <property type="term" value="F:DNA-binding transcription factor activity"/>
    <property type="evidence" value="ECO:0007669"/>
    <property type="project" value="InterPro"/>
</dbReference>
<evidence type="ECO:0000256" key="1">
    <source>
        <dbReference type="ARBA" id="ARBA00009437"/>
    </source>
</evidence>
<feature type="domain" description="HTH lysR-type" evidence="6">
    <location>
        <begin position="2"/>
        <end position="59"/>
    </location>
</feature>
<dbReference type="PRINTS" id="PR01217">
    <property type="entry name" value="PRICHEXTENSN"/>
</dbReference>
<comment type="caution">
    <text evidence="8">The sequence shown here is derived from an EMBL/GenBank/DDBJ whole genome shotgun (WGS) entry which is preliminary data.</text>
</comment>
<feature type="compositionally biased region" description="Pro residues" evidence="5">
    <location>
        <begin position="189"/>
        <end position="202"/>
    </location>
</feature>
<evidence type="ECO:0000256" key="4">
    <source>
        <dbReference type="ARBA" id="ARBA00023163"/>
    </source>
</evidence>
<keyword evidence="2" id="KW-0805">Transcription regulation</keyword>
<keyword evidence="4" id="KW-0804">Transcription</keyword>
<evidence type="ECO:0000256" key="2">
    <source>
        <dbReference type="ARBA" id="ARBA00023015"/>
    </source>
</evidence>
<evidence type="ECO:0000313" key="10">
    <source>
        <dbReference type="Proteomes" id="UP000553957"/>
    </source>
</evidence>
<dbReference type="Pfam" id="PF00126">
    <property type="entry name" value="HTH_1"/>
    <property type="match status" value="1"/>
</dbReference>
<dbReference type="SUPFAM" id="SSF46785">
    <property type="entry name" value="Winged helix' DNA-binding domain"/>
    <property type="match status" value="1"/>
</dbReference>
<dbReference type="InterPro" id="IPR005119">
    <property type="entry name" value="LysR_subst-bd"/>
</dbReference>
<dbReference type="Gene3D" id="1.10.10.10">
    <property type="entry name" value="Winged helix-like DNA-binding domain superfamily/Winged helix DNA-binding domain"/>
    <property type="match status" value="1"/>
</dbReference>
<dbReference type="InterPro" id="IPR000847">
    <property type="entry name" value="LysR_HTH_N"/>
</dbReference>
<dbReference type="Proteomes" id="UP000534306">
    <property type="component" value="Unassembled WGS sequence"/>
</dbReference>
<evidence type="ECO:0000313" key="7">
    <source>
        <dbReference type="EMBL" id="MBB6570210.1"/>
    </source>
</evidence>
<dbReference type="EMBL" id="JABJRC010000015">
    <property type="protein sequence ID" value="NOL45665.1"/>
    <property type="molecule type" value="Genomic_DNA"/>
</dbReference>
<dbReference type="Proteomes" id="UP000553957">
    <property type="component" value="Unassembled WGS sequence"/>
</dbReference>
<evidence type="ECO:0000259" key="6">
    <source>
        <dbReference type="PROSITE" id="PS50931"/>
    </source>
</evidence>
<gene>
    <name evidence="7" type="ORF">HNR71_005847</name>
    <name evidence="8" type="ORF">HPO96_36025</name>
</gene>
<dbReference type="SUPFAM" id="SSF53850">
    <property type="entry name" value="Periplasmic binding protein-like II"/>
    <property type="match status" value="2"/>
</dbReference>
<evidence type="ECO:0000256" key="3">
    <source>
        <dbReference type="ARBA" id="ARBA00023125"/>
    </source>
</evidence>
<protein>
    <submittedName>
        <fullName evidence="7">DNA-binding transcriptional LysR family regulator</fullName>
    </submittedName>
    <submittedName>
        <fullName evidence="8">LysR family transcriptional regulator</fullName>
    </submittedName>
</protein>
<dbReference type="PANTHER" id="PTHR30346">
    <property type="entry name" value="TRANSCRIPTIONAL DUAL REGULATOR HCAR-RELATED"/>
    <property type="match status" value="1"/>
</dbReference>